<evidence type="ECO:0000256" key="6">
    <source>
        <dbReference type="SAM" id="Phobius"/>
    </source>
</evidence>
<feature type="transmembrane region" description="Helical" evidence="6">
    <location>
        <begin position="558"/>
        <end position="576"/>
    </location>
</feature>
<dbReference type="EMBL" id="JAFBFI010000002">
    <property type="protein sequence ID" value="MBM7691510.1"/>
    <property type="molecule type" value="Genomic_DNA"/>
</dbReference>
<dbReference type="RefSeq" id="WP_239558580.1">
    <property type="nucleotide sequence ID" value="NZ_JAFBFI010000002.1"/>
</dbReference>
<organism evidence="8 9">
    <name type="scientific">Peribacillus deserti</name>
    <dbReference type="NCBI Taxonomy" id="673318"/>
    <lineage>
        <taxon>Bacteria</taxon>
        <taxon>Bacillati</taxon>
        <taxon>Bacillota</taxon>
        <taxon>Bacilli</taxon>
        <taxon>Bacillales</taxon>
        <taxon>Bacillaceae</taxon>
        <taxon>Peribacillus</taxon>
    </lineage>
</organism>
<comment type="subcellular location">
    <subcellularLocation>
        <location evidence="1">Membrane</location>
        <topology evidence="1">Multi-pass membrane protein</topology>
    </subcellularLocation>
</comment>
<keyword evidence="3 6" id="KW-0812">Transmembrane</keyword>
<dbReference type="InterPro" id="IPR004923">
    <property type="entry name" value="FTR1/Fip1/EfeU"/>
</dbReference>
<accession>A0ABS2QEU6</accession>
<feature type="transmembrane region" description="Helical" evidence="6">
    <location>
        <begin position="396"/>
        <end position="416"/>
    </location>
</feature>
<evidence type="ECO:0000256" key="4">
    <source>
        <dbReference type="ARBA" id="ARBA00022989"/>
    </source>
</evidence>
<feature type="transmembrane region" description="Helical" evidence="6">
    <location>
        <begin position="476"/>
        <end position="493"/>
    </location>
</feature>
<dbReference type="PANTHER" id="PTHR31632">
    <property type="entry name" value="IRON TRANSPORTER FTH1"/>
    <property type="match status" value="1"/>
</dbReference>
<dbReference type="PANTHER" id="PTHR31632:SF2">
    <property type="entry name" value="PLASMA MEMBRANE IRON PERMEASE"/>
    <property type="match status" value="1"/>
</dbReference>
<evidence type="ECO:0000313" key="9">
    <source>
        <dbReference type="Proteomes" id="UP000823486"/>
    </source>
</evidence>
<evidence type="ECO:0000256" key="7">
    <source>
        <dbReference type="SAM" id="SignalP"/>
    </source>
</evidence>
<proteinExistence type="inferred from homology"/>
<protein>
    <submittedName>
        <fullName evidence="8">High-affinity iron transporter</fullName>
    </submittedName>
</protein>
<keyword evidence="4 6" id="KW-1133">Transmembrane helix</keyword>
<evidence type="ECO:0000256" key="3">
    <source>
        <dbReference type="ARBA" id="ARBA00022692"/>
    </source>
</evidence>
<comment type="caution">
    <text evidence="8">The sequence shown here is derived from an EMBL/GenBank/DDBJ whole genome shotgun (WGS) entry which is preliminary data.</text>
</comment>
<evidence type="ECO:0000256" key="1">
    <source>
        <dbReference type="ARBA" id="ARBA00004141"/>
    </source>
</evidence>
<gene>
    <name evidence="8" type="ORF">JOC77_000915</name>
</gene>
<feature type="chain" id="PRO_5045127223" evidence="7">
    <location>
        <begin position="30"/>
        <end position="589"/>
    </location>
</feature>
<keyword evidence="5 6" id="KW-0472">Membrane</keyword>
<feature type="transmembrane region" description="Helical" evidence="6">
    <location>
        <begin position="436"/>
        <end position="454"/>
    </location>
</feature>
<feature type="transmembrane region" description="Helical" evidence="6">
    <location>
        <begin position="505"/>
        <end position="526"/>
    </location>
</feature>
<feature type="transmembrane region" description="Helical" evidence="6">
    <location>
        <begin position="324"/>
        <end position="350"/>
    </location>
</feature>
<feature type="transmembrane region" description="Helical" evidence="6">
    <location>
        <begin position="362"/>
        <end position="384"/>
    </location>
</feature>
<evidence type="ECO:0000256" key="2">
    <source>
        <dbReference type="ARBA" id="ARBA00008333"/>
    </source>
</evidence>
<reference evidence="8 9" key="1">
    <citation type="submission" date="2021-01" db="EMBL/GenBank/DDBJ databases">
        <title>Genomic Encyclopedia of Type Strains, Phase IV (KMG-IV): sequencing the most valuable type-strain genomes for metagenomic binning, comparative biology and taxonomic classification.</title>
        <authorList>
            <person name="Goeker M."/>
        </authorList>
    </citation>
    <scope>NUCLEOTIDE SEQUENCE [LARGE SCALE GENOMIC DNA]</scope>
    <source>
        <strain evidence="8 9">DSM 105482</strain>
    </source>
</reference>
<dbReference type="Pfam" id="PF03239">
    <property type="entry name" value="FTR1"/>
    <property type="match status" value="1"/>
</dbReference>
<name>A0ABS2QEU6_9BACI</name>
<evidence type="ECO:0000313" key="8">
    <source>
        <dbReference type="EMBL" id="MBM7691510.1"/>
    </source>
</evidence>
<keyword evidence="9" id="KW-1185">Reference proteome</keyword>
<feature type="signal peptide" evidence="7">
    <location>
        <begin position="1"/>
        <end position="29"/>
    </location>
</feature>
<sequence length="589" mass="65818">MLIVKRAGFIIYILVFFFMFSLFASQSHAAENHDELLVYIGDSLMKVKEGDTEAVAENMESFEKEWKVIKKADSAKAKAVDKTLLQVKNDLMNDTAPSEIHSLLSKLSKAVIQYDSEQNPADQKREKQQLKKLLPLIDTLHTSVDTGDIPGAKSQYSQLLQTWTSAEKVVRTESVASYGKIEKQMALIRIAITQNPADRQKAKENLKELRISINEFLSGNINKKNEKSSYTLGDVTSRLTQSAQDIEKGRMKESAEKLDEILSIWPMVEGEVSTRDSKLYTDVETKIPTAMGLLESKKADAESAKMILENLNTRLLPLTEKTSYSFWDAMLILLREGLEALLIVATLISFLKKVNQADKQKWIWFGVGAGLLSGAILAVIINIVFSQITAASNREYIEGITGIAAVIMMLTVGAWLHNKSNIQSWNRYINKQLGEALAAGNLVSFAVISFLSIFREGAETIIFYAGMAPYMSLKELLTGIVLAAVLLIFIGFGMIKYSVKIPLSLFFRSAIILIYTITFKILGISIHSLQVSQKISTHTIQHAPFIDWLGLYPTWETLIPQIILLLIIIMTSLWIYKKNSTESANAVTP</sequence>
<keyword evidence="7" id="KW-0732">Signal</keyword>
<comment type="similarity">
    <text evidence="2">Belongs to the oxidase-dependent Fe transporter (OFeT) (TC 9.A.10.1) family.</text>
</comment>
<dbReference type="Proteomes" id="UP000823486">
    <property type="component" value="Unassembled WGS sequence"/>
</dbReference>
<evidence type="ECO:0000256" key="5">
    <source>
        <dbReference type="ARBA" id="ARBA00023136"/>
    </source>
</evidence>